<evidence type="ECO:0000313" key="9">
    <source>
        <dbReference type="Proteomes" id="UP000184041"/>
    </source>
</evidence>
<dbReference type="InterPro" id="IPR001207">
    <property type="entry name" value="Transposase_mutator"/>
</dbReference>
<organism evidence="8 9">
    <name type="scientific">Fodinibius roseus</name>
    <dbReference type="NCBI Taxonomy" id="1194090"/>
    <lineage>
        <taxon>Bacteria</taxon>
        <taxon>Pseudomonadati</taxon>
        <taxon>Balneolota</taxon>
        <taxon>Balneolia</taxon>
        <taxon>Balneolales</taxon>
        <taxon>Balneolaceae</taxon>
        <taxon>Fodinibius</taxon>
    </lineage>
</organism>
<comment type="function">
    <text evidence="1 6">Required for the transposition of the insertion element.</text>
</comment>
<evidence type="ECO:0000256" key="2">
    <source>
        <dbReference type="ARBA" id="ARBA00010961"/>
    </source>
</evidence>
<evidence type="ECO:0000256" key="6">
    <source>
        <dbReference type="RuleBase" id="RU365089"/>
    </source>
</evidence>
<dbReference type="RefSeq" id="WP_073063785.1">
    <property type="nucleotide sequence ID" value="NZ_FQUS01000010.1"/>
</dbReference>
<dbReference type="Pfam" id="PF00872">
    <property type="entry name" value="Transposase_mut"/>
    <property type="match status" value="1"/>
</dbReference>
<evidence type="ECO:0000256" key="7">
    <source>
        <dbReference type="SAM" id="MobiDB-lite"/>
    </source>
</evidence>
<name>A0A1M5CVV6_9BACT</name>
<dbReference type="GO" id="GO:0006313">
    <property type="term" value="P:DNA transposition"/>
    <property type="evidence" value="ECO:0007669"/>
    <property type="project" value="UniProtKB-UniRule"/>
</dbReference>
<dbReference type="PANTHER" id="PTHR33217:SF7">
    <property type="entry name" value="TRANSPOSASE FOR INSERTION SEQUENCE ELEMENT IS1081"/>
    <property type="match status" value="1"/>
</dbReference>
<dbReference type="PANTHER" id="PTHR33217">
    <property type="entry name" value="TRANSPOSASE FOR INSERTION SEQUENCE ELEMENT IS1081"/>
    <property type="match status" value="1"/>
</dbReference>
<evidence type="ECO:0000256" key="1">
    <source>
        <dbReference type="ARBA" id="ARBA00002190"/>
    </source>
</evidence>
<dbReference type="GO" id="GO:0004803">
    <property type="term" value="F:transposase activity"/>
    <property type="evidence" value="ECO:0007669"/>
    <property type="project" value="UniProtKB-UniRule"/>
</dbReference>
<keyword evidence="6" id="KW-0814">Transposable element</keyword>
<dbReference type="GO" id="GO:0003677">
    <property type="term" value="F:DNA binding"/>
    <property type="evidence" value="ECO:0007669"/>
    <property type="project" value="UniProtKB-UniRule"/>
</dbReference>
<accession>A0A1M5CVV6</accession>
<keyword evidence="5 6" id="KW-0233">DNA recombination</keyword>
<keyword evidence="3 6" id="KW-0815">Transposition</keyword>
<evidence type="ECO:0000256" key="3">
    <source>
        <dbReference type="ARBA" id="ARBA00022578"/>
    </source>
</evidence>
<evidence type="ECO:0000313" key="8">
    <source>
        <dbReference type="EMBL" id="SHF58843.1"/>
    </source>
</evidence>
<dbReference type="NCBIfam" id="NF033543">
    <property type="entry name" value="transpos_IS256"/>
    <property type="match status" value="1"/>
</dbReference>
<evidence type="ECO:0000256" key="5">
    <source>
        <dbReference type="ARBA" id="ARBA00023172"/>
    </source>
</evidence>
<proteinExistence type="inferred from homology"/>
<protein>
    <recommendedName>
        <fullName evidence="6">Mutator family transposase</fullName>
    </recommendedName>
</protein>
<dbReference type="OrthoDB" id="9779930at2"/>
<dbReference type="Proteomes" id="UP000184041">
    <property type="component" value="Unassembled WGS sequence"/>
</dbReference>
<feature type="region of interest" description="Disordered" evidence="7">
    <location>
        <begin position="395"/>
        <end position="417"/>
    </location>
</feature>
<gene>
    <name evidence="8" type="ORF">SAMN05443144_110107</name>
</gene>
<keyword evidence="4 6" id="KW-0238">DNA-binding</keyword>
<evidence type="ECO:0000256" key="4">
    <source>
        <dbReference type="ARBA" id="ARBA00023125"/>
    </source>
</evidence>
<comment type="similarity">
    <text evidence="2 6">Belongs to the transposase mutator family.</text>
</comment>
<sequence>MTSKKKNTKKNGKFQLENLLANDSENLLAEILQLGLQQLMELERDHHIGADPYERSDQRRTSRNGYKPRQLYTRVGTLHLRVPQTRDGEFYPSILERYQRSEKALVAALAEAYVQGVSTRKMAKVTERLLGKEFSASTISRFSAELDAELEAWRTRRLSGDYPYVKIDARYERCRRDGIVVDMAVLVAIGVSEDGHRHVLAVETGWGESETVWSEFIGGLKARGLQGVEMFTSDAHPGIRKALQAHFPGTPWQRCQYHFQRNTFDKAPKKRQDELHQALREIWRRGNSYRQAKARLGELIDRLEEPLPDVADWLSEQAEQTLTVFQVAPPTHRRRVRTTNAVERLHQELKRRSKPVRIFPNPQSCLRLFGAMLKEQHEDWITGRRYLKMKQLEEFKKKRKSSSVDPPKKIHQPAMAE</sequence>
<dbReference type="STRING" id="1194090.SAMN05443144_110107"/>
<keyword evidence="9" id="KW-1185">Reference proteome</keyword>
<dbReference type="EMBL" id="FQUS01000010">
    <property type="protein sequence ID" value="SHF58843.1"/>
    <property type="molecule type" value="Genomic_DNA"/>
</dbReference>
<dbReference type="AlphaFoldDB" id="A0A1M5CVV6"/>
<reference evidence="8 9" key="1">
    <citation type="submission" date="2016-11" db="EMBL/GenBank/DDBJ databases">
        <authorList>
            <person name="Jaros S."/>
            <person name="Januszkiewicz K."/>
            <person name="Wedrychowicz H."/>
        </authorList>
    </citation>
    <scope>NUCLEOTIDE SEQUENCE [LARGE SCALE GENOMIC DNA]</scope>
    <source>
        <strain evidence="8 9">DSM 21986</strain>
    </source>
</reference>